<feature type="domain" description="C2H2-type" evidence="12">
    <location>
        <begin position="71"/>
        <end position="98"/>
    </location>
</feature>
<evidence type="ECO:0000256" key="5">
    <source>
        <dbReference type="ARBA" id="ARBA00022771"/>
    </source>
</evidence>
<dbReference type="Pfam" id="PF00096">
    <property type="entry name" value="zf-C2H2"/>
    <property type="match status" value="4"/>
</dbReference>
<evidence type="ECO:0000256" key="1">
    <source>
        <dbReference type="ARBA" id="ARBA00004123"/>
    </source>
</evidence>
<evidence type="ECO:0000256" key="6">
    <source>
        <dbReference type="ARBA" id="ARBA00022833"/>
    </source>
</evidence>
<evidence type="ECO:0000313" key="14">
    <source>
        <dbReference type="Proteomes" id="UP000694413"/>
    </source>
</evidence>
<name>A0A8D2QG27_ZONAL</name>
<dbReference type="GO" id="GO:0005634">
    <property type="term" value="C:nucleus"/>
    <property type="evidence" value="ECO:0007669"/>
    <property type="project" value="UniProtKB-SubCell"/>
</dbReference>
<evidence type="ECO:0000256" key="11">
    <source>
        <dbReference type="PROSITE-ProRule" id="PRU00042"/>
    </source>
</evidence>
<dbReference type="Ensembl" id="ENSZALT00000019285.1">
    <property type="protein sequence ID" value="ENSZALP00000014203.1"/>
    <property type="gene ID" value="ENSZALG00000011773.1"/>
</dbReference>
<keyword evidence="5 11" id="KW-0863">Zinc-finger</keyword>
<dbReference type="GO" id="GO:0000981">
    <property type="term" value="F:DNA-binding transcription factor activity, RNA polymerase II-specific"/>
    <property type="evidence" value="ECO:0007669"/>
    <property type="project" value="TreeGrafter"/>
</dbReference>
<keyword evidence="9" id="KW-0804">Transcription</keyword>
<dbReference type="GO" id="GO:0008270">
    <property type="term" value="F:zinc ion binding"/>
    <property type="evidence" value="ECO:0007669"/>
    <property type="project" value="UniProtKB-KW"/>
</dbReference>
<keyword evidence="8" id="KW-0238">DNA-binding</keyword>
<evidence type="ECO:0000259" key="12">
    <source>
        <dbReference type="PROSITE" id="PS50157"/>
    </source>
</evidence>
<dbReference type="InterPro" id="IPR013087">
    <property type="entry name" value="Znf_C2H2_type"/>
</dbReference>
<evidence type="ECO:0000256" key="10">
    <source>
        <dbReference type="ARBA" id="ARBA00023242"/>
    </source>
</evidence>
<feature type="domain" description="C2H2-type" evidence="12">
    <location>
        <begin position="99"/>
        <end position="126"/>
    </location>
</feature>
<evidence type="ECO:0000256" key="8">
    <source>
        <dbReference type="ARBA" id="ARBA00023125"/>
    </source>
</evidence>
<evidence type="ECO:0000256" key="7">
    <source>
        <dbReference type="ARBA" id="ARBA00023015"/>
    </source>
</evidence>
<keyword evidence="6" id="KW-0862">Zinc</keyword>
<dbReference type="PANTHER" id="PTHR23235:SF152">
    <property type="entry name" value="SI:DKEY-210J14.3"/>
    <property type="match status" value="1"/>
</dbReference>
<dbReference type="PROSITE" id="PS00028">
    <property type="entry name" value="ZINC_FINGER_C2H2_1"/>
    <property type="match status" value="4"/>
</dbReference>
<dbReference type="FunFam" id="3.30.160.60:FF:001437">
    <property type="entry name" value="Zinc finger protein 594"/>
    <property type="match status" value="1"/>
</dbReference>
<keyword evidence="10" id="KW-0539">Nucleus</keyword>
<keyword evidence="14" id="KW-1185">Reference proteome</keyword>
<dbReference type="Gene3D" id="3.30.160.60">
    <property type="entry name" value="Classic Zinc Finger"/>
    <property type="match status" value="5"/>
</dbReference>
<reference evidence="13" key="1">
    <citation type="submission" date="2025-08" db="UniProtKB">
        <authorList>
            <consortium name="Ensembl"/>
        </authorList>
    </citation>
    <scope>IDENTIFICATION</scope>
</reference>
<evidence type="ECO:0000256" key="3">
    <source>
        <dbReference type="ARBA" id="ARBA00022723"/>
    </source>
</evidence>
<evidence type="ECO:0000256" key="4">
    <source>
        <dbReference type="ARBA" id="ARBA00022737"/>
    </source>
</evidence>
<evidence type="ECO:0000313" key="13">
    <source>
        <dbReference type="Ensembl" id="ENSZALP00000014203.1"/>
    </source>
</evidence>
<sequence length="233" mass="27268">MPALPVWSQLLPISPSMVPSASRMPRRCRTRRGCKRSWWGSGGERARLGREGGRRWSQSSELVLHDGEKPHTCVECGKSFRWSCHLIRHQRTHTGEQPYKCDKCWKRFQTSSDLLVHQSTHTEERPFHCFDCGKGFKSNSHLVRHRRIHTRERPCECPLCGKSFSHRKPCECPKCGKSFVRWSSSIPHWRRHFGHKPHNTFLAPMRSLCVPLQPWVSWLHQGLLASMRFSWLP</sequence>
<dbReference type="FunFam" id="3.30.160.60:FF:000295">
    <property type="entry name" value="zinc finger protein 19"/>
    <property type="match status" value="1"/>
</dbReference>
<keyword evidence="3" id="KW-0479">Metal-binding</keyword>
<dbReference type="GO" id="GO:0000978">
    <property type="term" value="F:RNA polymerase II cis-regulatory region sequence-specific DNA binding"/>
    <property type="evidence" value="ECO:0007669"/>
    <property type="project" value="TreeGrafter"/>
</dbReference>
<dbReference type="InterPro" id="IPR036236">
    <property type="entry name" value="Znf_C2H2_sf"/>
</dbReference>
<keyword evidence="4" id="KW-0677">Repeat</keyword>
<organism evidence="13 14">
    <name type="scientific">Zonotrichia albicollis</name>
    <name type="common">White-throated sparrow</name>
    <name type="synonym">Fringilla albicollis</name>
    <dbReference type="NCBI Taxonomy" id="44394"/>
    <lineage>
        <taxon>Eukaryota</taxon>
        <taxon>Metazoa</taxon>
        <taxon>Chordata</taxon>
        <taxon>Craniata</taxon>
        <taxon>Vertebrata</taxon>
        <taxon>Euteleostomi</taxon>
        <taxon>Archelosauria</taxon>
        <taxon>Archosauria</taxon>
        <taxon>Dinosauria</taxon>
        <taxon>Saurischia</taxon>
        <taxon>Theropoda</taxon>
        <taxon>Coelurosauria</taxon>
        <taxon>Aves</taxon>
        <taxon>Neognathae</taxon>
        <taxon>Neoaves</taxon>
        <taxon>Telluraves</taxon>
        <taxon>Australaves</taxon>
        <taxon>Passeriformes</taxon>
        <taxon>Passerellidae</taxon>
        <taxon>Zonotrichia</taxon>
    </lineage>
</organism>
<accession>A0A8D2QG27</accession>
<reference evidence="13" key="2">
    <citation type="submission" date="2025-09" db="UniProtKB">
        <authorList>
            <consortium name="Ensembl"/>
        </authorList>
    </citation>
    <scope>IDENTIFICATION</scope>
</reference>
<dbReference type="SMART" id="SM00355">
    <property type="entry name" value="ZnF_C2H2"/>
    <property type="match status" value="4"/>
</dbReference>
<proteinExistence type="inferred from homology"/>
<evidence type="ECO:0000256" key="2">
    <source>
        <dbReference type="ARBA" id="ARBA00006991"/>
    </source>
</evidence>
<dbReference type="PROSITE" id="PS50157">
    <property type="entry name" value="ZINC_FINGER_C2H2_2"/>
    <property type="match status" value="4"/>
</dbReference>
<keyword evidence="7" id="KW-0805">Transcription regulation</keyword>
<dbReference type="AlphaFoldDB" id="A0A8D2QG27"/>
<comment type="similarity">
    <text evidence="2">Belongs to the krueppel C2H2-type zinc-finger protein family.</text>
</comment>
<dbReference type="Proteomes" id="UP000694413">
    <property type="component" value="Unassembled WGS sequence"/>
</dbReference>
<protein>
    <recommendedName>
        <fullName evidence="12">C2H2-type domain-containing protein</fullName>
    </recommendedName>
</protein>
<dbReference type="PANTHER" id="PTHR23235">
    <property type="entry name" value="KRUEPPEL-LIKE TRANSCRIPTION FACTOR"/>
    <property type="match status" value="1"/>
</dbReference>
<feature type="domain" description="C2H2-type" evidence="12">
    <location>
        <begin position="127"/>
        <end position="154"/>
    </location>
</feature>
<feature type="domain" description="C2H2-type" evidence="12">
    <location>
        <begin position="170"/>
        <end position="197"/>
    </location>
</feature>
<comment type="subcellular location">
    <subcellularLocation>
        <location evidence="1">Nucleus</location>
    </subcellularLocation>
</comment>
<evidence type="ECO:0000256" key="9">
    <source>
        <dbReference type="ARBA" id="ARBA00023163"/>
    </source>
</evidence>
<dbReference type="FunFam" id="3.30.160.60:FF:001343">
    <property type="entry name" value="Zinc finger protein 568"/>
    <property type="match status" value="1"/>
</dbReference>
<dbReference type="SUPFAM" id="SSF57667">
    <property type="entry name" value="beta-beta-alpha zinc fingers"/>
    <property type="match status" value="3"/>
</dbReference>